<reference evidence="7 9" key="4">
    <citation type="submission" date="2016-10" db="EMBL/GenBank/DDBJ databases">
        <authorList>
            <person name="de Groot N.N."/>
        </authorList>
    </citation>
    <scope>NUCLEOTIDE SEQUENCE [LARGE SCALE GENOMIC DNA]</scope>
    <source>
        <strain evidence="7 9">CCUG 59231</strain>
    </source>
</reference>
<dbReference type="PANTHER" id="PTHR21089">
    <property type="entry name" value="SHIKIMATE DEHYDROGENASE"/>
    <property type="match status" value="1"/>
</dbReference>
<dbReference type="CDD" id="cd01065">
    <property type="entry name" value="NAD_bind_Shikimate_DH"/>
    <property type="match status" value="1"/>
</dbReference>
<keyword evidence="8" id="KW-1185">Reference proteome</keyword>
<dbReference type="Pfam" id="PF08501">
    <property type="entry name" value="Shikimate_dh_N"/>
    <property type="match status" value="1"/>
</dbReference>
<organism evidence="7 9">
    <name type="scientific">Ectopseudomonas composti</name>
    <dbReference type="NCBI Taxonomy" id="658457"/>
    <lineage>
        <taxon>Bacteria</taxon>
        <taxon>Pseudomonadati</taxon>
        <taxon>Pseudomonadota</taxon>
        <taxon>Gammaproteobacteria</taxon>
        <taxon>Pseudomonadales</taxon>
        <taxon>Pseudomonadaceae</taxon>
        <taxon>Ectopseudomonas</taxon>
    </lineage>
</organism>
<evidence type="ECO:0000313" key="9">
    <source>
        <dbReference type="Proteomes" id="UP000182400"/>
    </source>
</evidence>
<dbReference type="Gene3D" id="3.40.50.10860">
    <property type="entry name" value="Leucine Dehydrogenase, chain A, domain 1"/>
    <property type="match status" value="1"/>
</dbReference>
<dbReference type="EMBL" id="FOWP01000004">
    <property type="protein sequence ID" value="SFP01285.1"/>
    <property type="molecule type" value="Genomic_DNA"/>
</dbReference>
<dbReference type="Proteomes" id="UP000023842">
    <property type="component" value="Unassembled WGS sequence"/>
</dbReference>
<dbReference type="RefSeq" id="WP_037003229.1">
    <property type="nucleotide sequence ID" value="NZ_FOWP01000004.1"/>
</dbReference>
<comment type="pathway">
    <text evidence="1">Metabolic intermediate biosynthesis; chorismate biosynthesis; chorismate from D-erythrose 4-phosphate and phosphoenolpyruvate: step 4/7.</text>
</comment>
<name>A0A1I5LVK6_9GAMM</name>
<dbReference type="EMBL" id="JFJN01000062">
    <property type="protein sequence ID" value="EZH78735.1"/>
    <property type="molecule type" value="Genomic_DNA"/>
</dbReference>
<keyword evidence="3" id="KW-0560">Oxidoreductase</keyword>
<protein>
    <submittedName>
        <fullName evidence="7">Shikimate dehydrogenase</fullName>
    </submittedName>
</protein>
<dbReference type="GO" id="GO:0019632">
    <property type="term" value="P:shikimate metabolic process"/>
    <property type="evidence" value="ECO:0007669"/>
    <property type="project" value="TreeGrafter"/>
</dbReference>
<reference evidence="6" key="1">
    <citation type="journal article" date="2014" name="Genome Announc.">
        <title>Draft Genome Sequences of the Alga-Degrading Bacteria Aeromonas hydrophila Strain AD9 and Pseudomonas pseudoalcaligenes Strain AD6.</title>
        <authorList>
            <person name="Barney B.M."/>
            <person name="Lenneman E.M."/>
        </authorList>
    </citation>
    <scope>NUCLEOTIDE SEQUENCE</scope>
    <source>
        <strain evidence="6">AD6</strain>
    </source>
</reference>
<dbReference type="GO" id="GO:0009073">
    <property type="term" value="P:aromatic amino acid family biosynthetic process"/>
    <property type="evidence" value="ECO:0007669"/>
    <property type="project" value="UniProtKB-KW"/>
</dbReference>
<evidence type="ECO:0000256" key="2">
    <source>
        <dbReference type="ARBA" id="ARBA00022857"/>
    </source>
</evidence>
<dbReference type="STRING" id="658457.SAMN05216601_104286"/>
<dbReference type="OrthoDB" id="3609723at2"/>
<dbReference type="InterPro" id="IPR022893">
    <property type="entry name" value="Shikimate_DH_fam"/>
</dbReference>
<proteinExistence type="predicted"/>
<accession>A0A1I5LVK6</accession>
<keyword evidence="2" id="KW-0521">NADP</keyword>
<keyword evidence="4" id="KW-0057">Aromatic amino acid biosynthesis</keyword>
<dbReference type="Gene3D" id="3.40.50.720">
    <property type="entry name" value="NAD(P)-binding Rossmann-like Domain"/>
    <property type="match status" value="1"/>
</dbReference>
<dbReference type="SUPFAM" id="SSF51735">
    <property type="entry name" value="NAD(P)-binding Rossmann-fold domains"/>
    <property type="match status" value="1"/>
</dbReference>
<evidence type="ECO:0000256" key="4">
    <source>
        <dbReference type="ARBA" id="ARBA00023141"/>
    </source>
</evidence>
<keyword evidence="4" id="KW-0028">Amino-acid biosynthesis</keyword>
<dbReference type="Proteomes" id="UP000182400">
    <property type="component" value="Unassembled WGS sequence"/>
</dbReference>
<dbReference type="GO" id="GO:0009423">
    <property type="term" value="P:chorismate biosynthetic process"/>
    <property type="evidence" value="ECO:0007669"/>
    <property type="project" value="TreeGrafter"/>
</dbReference>
<dbReference type="InterPro" id="IPR013708">
    <property type="entry name" value="Shikimate_DH-bd_N"/>
</dbReference>
<dbReference type="InterPro" id="IPR036291">
    <property type="entry name" value="NAD(P)-bd_dom_sf"/>
</dbReference>
<evidence type="ECO:0000256" key="3">
    <source>
        <dbReference type="ARBA" id="ARBA00023002"/>
    </source>
</evidence>
<reference evidence="8" key="2">
    <citation type="journal article" date="2014" name="Genome Announc.">
        <title>Draft Genome Sequence of the algae degrading bacterium Pseudomonas mendocina AD6.</title>
        <authorList>
            <person name="Barney B.M."/>
            <person name="Lenneman E.M."/>
        </authorList>
    </citation>
    <scope>NUCLEOTIDE SEQUENCE [LARGE SCALE GENOMIC DNA]</scope>
    <source>
        <strain evidence="8">AD6</strain>
    </source>
</reference>
<dbReference type="SUPFAM" id="SSF53223">
    <property type="entry name" value="Aminoacid dehydrogenase-like, N-terminal domain"/>
    <property type="match status" value="1"/>
</dbReference>
<dbReference type="AlphaFoldDB" id="A0A1I5LVK6"/>
<evidence type="ECO:0000313" key="7">
    <source>
        <dbReference type="EMBL" id="SFP01285.1"/>
    </source>
</evidence>
<evidence type="ECO:0000313" key="8">
    <source>
        <dbReference type="Proteomes" id="UP000023842"/>
    </source>
</evidence>
<sequence>MNDSMIPSPSGTTRFLAVVGDPVRQVKAPMLLNRLFRDEGIDMVMIAVHARAENLETVIRGLQATDNFHGMLVTIPHKFSCCRFAERHSLCVELSGATNALRRDPDGVWRAENFDGIGFVLGLRHAGFEPKGKDVLLLGGGGAGSAIAVALLESGVERLYLREPDEPKANELLRRLELHWPGRVRKDQSKSVTDVAIVINATPLGLQPDDPLPFDPAVLAAGTWVADIIMKPAETRLLRLAAERGLPVQPGISMLNEQIDCYREFFSL</sequence>
<evidence type="ECO:0000256" key="1">
    <source>
        <dbReference type="ARBA" id="ARBA00004871"/>
    </source>
</evidence>
<reference evidence="6" key="3">
    <citation type="submission" date="2014-03" db="EMBL/GenBank/DDBJ databases">
        <authorList>
            <person name="Barney B.M."/>
            <person name="Lenneman E.M."/>
        </authorList>
    </citation>
    <scope>NUCLEOTIDE SEQUENCE</scope>
    <source>
        <strain evidence="6">AD6</strain>
    </source>
</reference>
<dbReference type="InterPro" id="IPR046346">
    <property type="entry name" value="Aminoacid_DH-like_N_sf"/>
</dbReference>
<dbReference type="GO" id="GO:0004764">
    <property type="term" value="F:shikimate 3-dehydrogenase (NADP+) activity"/>
    <property type="evidence" value="ECO:0007669"/>
    <property type="project" value="InterPro"/>
</dbReference>
<evidence type="ECO:0000259" key="5">
    <source>
        <dbReference type="Pfam" id="PF08501"/>
    </source>
</evidence>
<feature type="domain" description="Shikimate dehydrogenase substrate binding N-terminal" evidence="5">
    <location>
        <begin position="18"/>
        <end position="100"/>
    </location>
</feature>
<evidence type="ECO:0000313" key="6">
    <source>
        <dbReference type="EMBL" id="EZH78735.1"/>
    </source>
</evidence>
<dbReference type="PANTHER" id="PTHR21089:SF1">
    <property type="entry name" value="BIFUNCTIONAL 3-DEHYDROQUINATE DEHYDRATASE_SHIKIMATE DEHYDROGENASE, CHLOROPLASTIC"/>
    <property type="match status" value="1"/>
</dbReference>
<gene>
    <name evidence="6" type="ORF">AU05_19630</name>
    <name evidence="7" type="ORF">SAMN05216601_104286</name>
</gene>